<keyword evidence="7 9" id="KW-0472">Membrane</keyword>
<feature type="transmembrane region" description="Helical" evidence="9">
    <location>
        <begin position="274"/>
        <end position="292"/>
    </location>
</feature>
<proteinExistence type="inferred from homology"/>
<feature type="region of interest" description="Disordered" evidence="8">
    <location>
        <begin position="631"/>
        <end position="681"/>
    </location>
</feature>
<organism evidence="10 11">
    <name type="scientific">Vitrella brassicaformis (strain CCMP3155)</name>
    <dbReference type="NCBI Taxonomy" id="1169540"/>
    <lineage>
        <taxon>Eukaryota</taxon>
        <taxon>Sar</taxon>
        <taxon>Alveolata</taxon>
        <taxon>Colpodellida</taxon>
        <taxon>Vitrellaceae</taxon>
        <taxon>Vitrella</taxon>
    </lineage>
</organism>
<dbReference type="InterPro" id="IPR037185">
    <property type="entry name" value="EmrE-like"/>
</dbReference>
<dbReference type="PANTHER" id="PTHR10778">
    <property type="entry name" value="SOLUTE CARRIER FAMILY 35 MEMBER B"/>
    <property type="match status" value="1"/>
</dbReference>
<keyword evidence="11" id="KW-1185">Reference proteome</keyword>
<evidence type="ECO:0000256" key="1">
    <source>
        <dbReference type="ARBA" id="ARBA00004477"/>
    </source>
</evidence>
<evidence type="ECO:0000256" key="7">
    <source>
        <dbReference type="ARBA" id="ARBA00023136"/>
    </source>
</evidence>
<feature type="compositionally biased region" description="Low complexity" evidence="8">
    <location>
        <begin position="485"/>
        <end position="513"/>
    </location>
</feature>
<dbReference type="GO" id="GO:0000139">
    <property type="term" value="C:Golgi membrane"/>
    <property type="evidence" value="ECO:0007669"/>
    <property type="project" value="TreeGrafter"/>
</dbReference>
<dbReference type="GO" id="GO:0005460">
    <property type="term" value="F:UDP-glucose transmembrane transporter activity"/>
    <property type="evidence" value="ECO:0007669"/>
    <property type="project" value="TreeGrafter"/>
</dbReference>
<dbReference type="EMBL" id="CDMY01000781">
    <property type="protein sequence ID" value="CEM33350.1"/>
    <property type="molecule type" value="Genomic_DNA"/>
</dbReference>
<keyword evidence="5" id="KW-0256">Endoplasmic reticulum</keyword>
<feature type="transmembrane region" description="Helical" evidence="9">
    <location>
        <begin position="72"/>
        <end position="92"/>
    </location>
</feature>
<dbReference type="InParanoid" id="A0A0G4GRU7"/>
<name>A0A0G4GRU7_VITBC</name>
<dbReference type="AlphaFoldDB" id="A0A0G4GRU7"/>
<evidence type="ECO:0000313" key="10">
    <source>
        <dbReference type="EMBL" id="CEM33350.1"/>
    </source>
</evidence>
<dbReference type="GO" id="GO:0005789">
    <property type="term" value="C:endoplasmic reticulum membrane"/>
    <property type="evidence" value="ECO:0007669"/>
    <property type="project" value="UniProtKB-SubCell"/>
</dbReference>
<sequence length="704" mass="76248">MSGAPALKRGASRVVKLVRSASYVLEHTSAATLAESASITLAIYTFFFAFGLSQQKIYQYGTGHDKFRYSNFLLLVSSMANFVLSFGIILVRKRFSWHRATQHLCTKAVLNRVVFLEIFYCSLTSVLGKVSGYHALTLVDYPTQALAKCAKPVSIVILGFLHFKRRYSTSEVVNAFWIVGSLVIFNLANIKAAENNAVNTLWGNLMLLFSLTCDGMTGSRQDVLSRQFRFTSYEMMCVLNGFSIVFAIGGMVVVEGVSAPLQFMARYPDINADVLIFCVCGALGQFASFVGVRRLGVLPTTLITTTRKLFMVLVSVAWFNTSLAMSQWAAVASIFVAVIWKHSQKKEKKTILRSVSTPDIKSRAEVDVADIGPAPDLSLPLPATADHPIKGTMPPLSLHQHPLPSLELSHHHHMAMRGPRGAADDSLVVSKGSRFLNNPGLDDPATVNQLEQQVHCLPISPSHHAVPPPQQTKESSMQPLRLPDSAASSTTSGGSSPGTAESGPPRNAEASSSMAAVGSWSSLVVRVPTPVLQPQEIAHISGGLTVHTGRGDAPHVAPPLEPIRMSRTPSPMLPGDAAGGQVWRQSSPLPLIQPPSDLTTLPHPLPHPHAYHTHTHSHLDEMVTSDADQLHHARRREKATAGGGEMLLGPEGDVESGVRSGHGHLSEGEEDDHGHHHGHPSLMQAAKRWWYSGGSIRKPPLLQA</sequence>
<evidence type="ECO:0000256" key="8">
    <source>
        <dbReference type="SAM" id="MobiDB-lite"/>
    </source>
</evidence>
<dbReference type="STRING" id="1169540.A0A0G4GRU7"/>
<evidence type="ECO:0000256" key="4">
    <source>
        <dbReference type="ARBA" id="ARBA00022692"/>
    </source>
</evidence>
<dbReference type="OrthoDB" id="1601at2759"/>
<dbReference type="VEuPathDB" id="CryptoDB:Vbra_18508"/>
<evidence type="ECO:0000256" key="2">
    <source>
        <dbReference type="ARBA" id="ARBA00010694"/>
    </source>
</evidence>
<feature type="transmembrane region" description="Helical" evidence="9">
    <location>
        <begin position="312"/>
        <end position="340"/>
    </location>
</feature>
<gene>
    <name evidence="10" type="ORF">Vbra_18508</name>
</gene>
<dbReference type="Proteomes" id="UP000041254">
    <property type="component" value="Unassembled WGS sequence"/>
</dbReference>
<keyword evidence="6 9" id="KW-1133">Transmembrane helix</keyword>
<dbReference type="Pfam" id="PF08449">
    <property type="entry name" value="UAA"/>
    <property type="match status" value="1"/>
</dbReference>
<feature type="transmembrane region" description="Helical" evidence="9">
    <location>
        <begin position="30"/>
        <end position="52"/>
    </location>
</feature>
<feature type="transmembrane region" description="Helical" evidence="9">
    <location>
        <begin position="237"/>
        <end position="254"/>
    </location>
</feature>
<dbReference type="InterPro" id="IPR013657">
    <property type="entry name" value="SCL35B1-4/HUT1"/>
</dbReference>
<evidence type="ECO:0000256" key="3">
    <source>
        <dbReference type="ARBA" id="ARBA00022448"/>
    </source>
</evidence>
<reference evidence="10 11" key="1">
    <citation type="submission" date="2014-11" db="EMBL/GenBank/DDBJ databases">
        <authorList>
            <person name="Zhu J."/>
            <person name="Qi W."/>
            <person name="Song R."/>
        </authorList>
    </citation>
    <scope>NUCLEOTIDE SEQUENCE [LARGE SCALE GENOMIC DNA]</scope>
</reference>
<evidence type="ECO:0000256" key="9">
    <source>
        <dbReference type="SAM" id="Phobius"/>
    </source>
</evidence>
<feature type="transmembrane region" description="Helical" evidence="9">
    <location>
        <begin position="175"/>
        <end position="193"/>
    </location>
</feature>
<dbReference type="SUPFAM" id="SSF103481">
    <property type="entry name" value="Multidrug resistance efflux transporter EmrE"/>
    <property type="match status" value="1"/>
</dbReference>
<feature type="region of interest" description="Disordered" evidence="8">
    <location>
        <begin position="459"/>
        <end position="513"/>
    </location>
</feature>
<comment type="similarity">
    <text evidence="2">Belongs to the nucleotide-sugar transporter family. SLC35B subfamily.</text>
</comment>
<dbReference type="GO" id="GO:0005459">
    <property type="term" value="F:UDP-galactose transmembrane transporter activity"/>
    <property type="evidence" value="ECO:0007669"/>
    <property type="project" value="TreeGrafter"/>
</dbReference>
<evidence type="ECO:0000256" key="5">
    <source>
        <dbReference type="ARBA" id="ARBA00022824"/>
    </source>
</evidence>
<keyword evidence="4 9" id="KW-0812">Transmembrane</keyword>
<keyword evidence="3" id="KW-0813">Transport</keyword>
<dbReference type="PANTHER" id="PTHR10778:SF10">
    <property type="entry name" value="SOLUTE CARRIER FAMILY 35 MEMBER B1"/>
    <property type="match status" value="1"/>
</dbReference>
<evidence type="ECO:0000313" key="11">
    <source>
        <dbReference type="Proteomes" id="UP000041254"/>
    </source>
</evidence>
<comment type="subcellular location">
    <subcellularLocation>
        <location evidence="1">Endoplasmic reticulum membrane</location>
        <topology evidence="1">Multi-pass membrane protein</topology>
    </subcellularLocation>
</comment>
<evidence type="ECO:0000256" key="6">
    <source>
        <dbReference type="ARBA" id="ARBA00022989"/>
    </source>
</evidence>
<accession>A0A0G4GRU7</accession>
<protein>
    <submittedName>
        <fullName evidence="10">Uncharacterized protein</fullName>
    </submittedName>
</protein>